<reference evidence="1 2" key="1">
    <citation type="submission" date="2022-12" db="EMBL/GenBank/DDBJ databases">
        <title>Two new species, Stenotrophomonas aracearum and Stenotrophomonas oahuensis, isolated from Anthurium (Araceae family) in Hawaii.</title>
        <authorList>
            <person name="Chunag S.C."/>
            <person name="Dobhal S."/>
            <person name="Alvarez A."/>
            <person name="Arif M."/>
        </authorList>
    </citation>
    <scope>NUCLEOTIDE SEQUENCE [LARGE SCALE GENOMIC DNA]</scope>
    <source>
        <strain evidence="1 2">A5588</strain>
    </source>
</reference>
<keyword evidence="2" id="KW-1185">Reference proteome</keyword>
<gene>
    <name evidence="1" type="ORF">PDM28_04530</name>
</gene>
<dbReference type="RefSeq" id="WP_311183936.1">
    <property type="nucleotide sequence ID" value="NZ_CP115543.1"/>
</dbReference>
<dbReference type="EMBL" id="CP115543">
    <property type="protein sequence ID" value="WNH49588.1"/>
    <property type="molecule type" value="Genomic_DNA"/>
</dbReference>
<protein>
    <submittedName>
        <fullName evidence="1">Uncharacterized protein</fullName>
    </submittedName>
</protein>
<accession>A0ABY9YFD2</accession>
<dbReference type="Proteomes" id="UP001305421">
    <property type="component" value="Chromosome"/>
</dbReference>
<evidence type="ECO:0000313" key="2">
    <source>
        <dbReference type="Proteomes" id="UP001305421"/>
    </source>
</evidence>
<evidence type="ECO:0000313" key="1">
    <source>
        <dbReference type="EMBL" id="WNH49588.1"/>
    </source>
</evidence>
<name>A0ABY9YFD2_9GAMM</name>
<sequence>MRLTKLQMAIGHLQAACELYLADAHPASVVLLAGTAEDMFRCLPATNDTPAVGEHMLQYARQLTTRPDLRYREIEDDMVGLRNSVKHVNRDDESHVEVGRSDIHRYLVGALMNGFRCGVELSESMVETYVRIVDVDDGLERPTG</sequence>
<organism evidence="1 2">
    <name type="scientific">Stenotrophomonas aracearum</name>
    <dbReference type="NCBI Taxonomy" id="3003272"/>
    <lineage>
        <taxon>Bacteria</taxon>
        <taxon>Pseudomonadati</taxon>
        <taxon>Pseudomonadota</taxon>
        <taxon>Gammaproteobacteria</taxon>
        <taxon>Lysobacterales</taxon>
        <taxon>Lysobacteraceae</taxon>
        <taxon>Stenotrophomonas</taxon>
    </lineage>
</organism>
<proteinExistence type="predicted"/>